<evidence type="ECO:0000313" key="11">
    <source>
        <dbReference type="Proteomes" id="UP000249005"/>
    </source>
</evidence>
<dbReference type="EMBL" id="LS483470">
    <property type="protein sequence ID" value="SQI40974.1"/>
    <property type="molecule type" value="Genomic_DNA"/>
</dbReference>
<dbReference type="SUPFAM" id="SSF52540">
    <property type="entry name" value="P-loop containing nucleoside triphosphate hydrolases"/>
    <property type="match status" value="1"/>
</dbReference>
<keyword evidence="6" id="KW-0129">CBS domain</keyword>
<dbReference type="InterPro" id="IPR005892">
    <property type="entry name" value="Gly-betaine_transp_ATP-bd"/>
</dbReference>
<evidence type="ECO:0000256" key="3">
    <source>
        <dbReference type="ARBA" id="ARBA00022737"/>
    </source>
</evidence>
<evidence type="ECO:0000256" key="4">
    <source>
        <dbReference type="ARBA" id="ARBA00022741"/>
    </source>
</evidence>
<sequence>MITLENLTKAFKQKNGQTFNAVNNVNLHVPEGEMCVLLGPSGCGKTTTLKMVNRLIKPTSGRILIDGEDTSGMDTVTLRRNIGYVIQQIGLFPNMTIEENITIVPRMLGWDSKACKERAAELMNMVALDPGRFLKRYPKEMSGGQQQRIGVIRALAADPPVLLMDEPFGAVDPINRESIQNEFQEMQRTLKKTVMLVSHDIDEALKLGDRIAIFRKGQIVQCATPDELLAKPSDEFVGSFVGQDRTLKRLLLVQAGDVTDMQETLTVRRSTPLSEAFAIMDDNDMRSIVVVNDDEKPLGFVKRREARGADGVCAELTHPITITARAEDNLRIVLSKLYEHNLVWMPIVDEEGRYSGEISQDYIANYLSSGRTRRKIATLSS</sequence>
<reference evidence="10 11" key="1">
    <citation type="submission" date="2018-06" db="EMBL/GenBank/DDBJ databases">
        <authorList>
            <consortium name="Pathogen Informatics"/>
            <person name="Doyle S."/>
        </authorList>
    </citation>
    <scope>NUCLEOTIDE SEQUENCE [LARGE SCALE GENOMIC DNA]</scope>
    <source>
        <strain evidence="10 11">NCTC12151</strain>
    </source>
</reference>
<dbReference type="Gene3D" id="3.10.580.10">
    <property type="entry name" value="CBS-domain"/>
    <property type="match status" value="1"/>
</dbReference>
<feature type="domain" description="CBS" evidence="9">
    <location>
        <begin position="258"/>
        <end position="320"/>
    </location>
</feature>
<gene>
    <name evidence="10" type="primary">proV</name>
    <name evidence="10" type="ORF">NCTC12151_01845</name>
</gene>
<comment type="subunit">
    <text evidence="7">The complex is probably composed of two ATP-binding proteins, two transmembrane proteins and a solute-binding protein.</text>
</comment>
<evidence type="ECO:0000256" key="7">
    <source>
        <dbReference type="RuleBase" id="RU369116"/>
    </source>
</evidence>
<evidence type="ECO:0000259" key="9">
    <source>
        <dbReference type="PROSITE" id="PS51371"/>
    </source>
</evidence>
<dbReference type="OrthoDB" id="9802264at2"/>
<dbReference type="InterPro" id="IPR017871">
    <property type="entry name" value="ABC_transporter-like_CS"/>
</dbReference>
<protein>
    <recommendedName>
        <fullName evidence="7">Quaternary amine transport ATP-binding protein</fullName>
        <ecNumber evidence="7">7.6.2.9</ecNumber>
    </recommendedName>
</protein>
<dbReference type="InterPro" id="IPR046342">
    <property type="entry name" value="CBS_dom_sf"/>
</dbReference>
<dbReference type="FunFam" id="3.40.50.300:FF:000425">
    <property type="entry name" value="Probable ABC transporter, ATP-binding subunit"/>
    <property type="match status" value="1"/>
</dbReference>
<comment type="similarity">
    <text evidence="1 7">Belongs to the ABC transporter superfamily.</text>
</comment>
<dbReference type="CDD" id="cd04582">
    <property type="entry name" value="CBS_pair_ABC_OpuCA_assoc"/>
    <property type="match status" value="1"/>
</dbReference>
<evidence type="ECO:0000313" key="10">
    <source>
        <dbReference type="EMBL" id="SQI40974.1"/>
    </source>
</evidence>
<keyword evidence="4 7" id="KW-0547">Nucleotide-binding</keyword>
<keyword evidence="7" id="KW-0997">Cell inner membrane</keyword>
<dbReference type="PANTHER" id="PTHR43117">
    <property type="entry name" value="OSMOPROTECTANT IMPORT ATP-BINDING PROTEIN OSMV"/>
    <property type="match status" value="1"/>
</dbReference>
<dbReference type="GO" id="GO:0005524">
    <property type="term" value="F:ATP binding"/>
    <property type="evidence" value="ECO:0007669"/>
    <property type="project" value="UniProtKB-UniRule"/>
</dbReference>
<dbReference type="InterPro" id="IPR003439">
    <property type="entry name" value="ABC_transporter-like_ATP-bd"/>
</dbReference>
<keyword evidence="7" id="KW-1003">Cell membrane</keyword>
<dbReference type="RefSeq" id="WP_111740369.1">
    <property type="nucleotide sequence ID" value="NZ_LR698987.1"/>
</dbReference>
<dbReference type="AlphaFoldDB" id="A0A2X4XWH0"/>
<keyword evidence="2 7" id="KW-0813">Transport</keyword>
<dbReference type="InterPro" id="IPR003593">
    <property type="entry name" value="AAA+_ATPase"/>
</dbReference>
<dbReference type="PROSITE" id="PS00211">
    <property type="entry name" value="ABC_TRANSPORTER_1"/>
    <property type="match status" value="1"/>
</dbReference>
<evidence type="ECO:0000256" key="5">
    <source>
        <dbReference type="ARBA" id="ARBA00022840"/>
    </source>
</evidence>
<evidence type="ECO:0000256" key="2">
    <source>
        <dbReference type="ARBA" id="ARBA00022448"/>
    </source>
</evidence>
<dbReference type="PANTHER" id="PTHR43117:SF4">
    <property type="entry name" value="OSMOPROTECTANT IMPORT ATP-BINDING PROTEIN OSMV"/>
    <property type="match status" value="1"/>
</dbReference>
<organism evidence="10 11">
    <name type="scientific">Leminorella richardii</name>
    <dbReference type="NCBI Taxonomy" id="158841"/>
    <lineage>
        <taxon>Bacteria</taxon>
        <taxon>Pseudomonadati</taxon>
        <taxon>Pseudomonadota</taxon>
        <taxon>Gammaproteobacteria</taxon>
        <taxon>Enterobacterales</taxon>
        <taxon>Budviciaceae</taxon>
        <taxon>Leminorella</taxon>
    </lineage>
</organism>
<accession>A0A2X4XWH0</accession>
<dbReference type="GO" id="GO:0016887">
    <property type="term" value="F:ATP hydrolysis activity"/>
    <property type="evidence" value="ECO:0007669"/>
    <property type="project" value="UniProtKB-UniRule"/>
</dbReference>
<dbReference type="Gene3D" id="3.40.50.300">
    <property type="entry name" value="P-loop containing nucleotide triphosphate hydrolases"/>
    <property type="match status" value="1"/>
</dbReference>
<dbReference type="SUPFAM" id="SSF54631">
    <property type="entry name" value="CBS-domain pair"/>
    <property type="match status" value="1"/>
</dbReference>
<comment type="subcellular location">
    <subcellularLocation>
        <location evidence="7">Cell inner membrane</location>
        <topology evidence="7">Peripheral membrane protein</topology>
    </subcellularLocation>
</comment>
<dbReference type="EC" id="7.6.2.9" evidence="7"/>
<comment type="catalytic activity">
    <reaction evidence="7">
        <text>a quaternary ammonium(out) + ATP + H2O = a quaternary ammonium(in) + ADP + phosphate + H(+)</text>
        <dbReference type="Rhea" id="RHEA:11036"/>
        <dbReference type="ChEBI" id="CHEBI:15377"/>
        <dbReference type="ChEBI" id="CHEBI:15378"/>
        <dbReference type="ChEBI" id="CHEBI:30616"/>
        <dbReference type="ChEBI" id="CHEBI:35267"/>
        <dbReference type="ChEBI" id="CHEBI:43474"/>
        <dbReference type="ChEBI" id="CHEBI:456216"/>
    </reaction>
</comment>
<dbReference type="InterPro" id="IPR027417">
    <property type="entry name" value="P-loop_NTPase"/>
</dbReference>
<dbReference type="Pfam" id="PF00571">
    <property type="entry name" value="CBS"/>
    <property type="match status" value="2"/>
</dbReference>
<proteinExistence type="inferred from homology"/>
<evidence type="ECO:0000259" key="8">
    <source>
        <dbReference type="PROSITE" id="PS50893"/>
    </source>
</evidence>
<dbReference type="PROSITE" id="PS50893">
    <property type="entry name" value="ABC_TRANSPORTER_2"/>
    <property type="match status" value="1"/>
</dbReference>
<dbReference type="Proteomes" id="UP000249005">
    <property type="component" value="Chromosome 1"/>
</dbReference>
<keyword evidence="3" id="KW-0677">Repeat</keyword>
<keyword evidence="5 7" id="KW-0067">ATP-binding</keyword>
<dbReference type="GO" id="GO:0015418">
    <property type="term" value="F:ABC-type quaternary ammonium compound transporting activity"/>
    <property type="evidence" value="ECO:0007669"/>
    <property type="project" value="UniProtKB-EC"/>
</dbReference>
<dbReference type="NCBIfam" id="TIGR01186">
    <property type="entry name" value="proV"/>
    <property type="match status" value="1"/>
</dbReference>
<evidence type="ECO:0000256" key="1">
    <source>
        <dbReference type="ARBA" id="ARBA00005417"/>
    </source>
</evidence>
<feature type="domain" description="ABC transporter" evidence="8">
    <location>
        <begin position="2"/>
        <end position="241"/>
    </location>
</feature>
<dbReference type="KEGG" id="lri:NCTC12151_01845"/>
<dbReference type="SMART" id="SM00116">
    <property type="entry name" value="CBS"/>
    <property type="match status" value="2"/>
</dbReference>
<dbReference type="InterPro" id="IPR000644">
    <property type="entry name" value="CBS_dom"/>
</dbReference>
<dbReference type="GO" id="GO:0031460">
    <property type="term" value="P:glycine betaine transport"/>
    <property type="evidence" value="ECO:0007669"/>
    <property type="project" value="InterPro"/>
</dbReference>
<dbReference type="GO" id="GO:0005886">
    <property type="term" value="C:plasma membrane"/>
    <property type="evidence" value="ECO:0007669"/>
    <property type="project" value="UniProtKB-SubCell"/>
</dbReference>
<dbReference type="PROSITE" id="PS51371">
    <property type="entry name" value="CBS"/>
    <property type="match status" value="1"/>
</dbReference>
<evidence type="ECO:0000256" key="6">
    <source>
        <dbReference type="PROSITE-ProRule" id="PRU00703"/>
    </source>
</evidence>
<keyword evidence="11" id="KW-1185">Reference proteome</keyword>
<dbReference type="GO" id="GO:0006865">
    <property type="term" value="P:amino acid transport"/>
    <property type="evidence" value="ECO:0007669"/>
    <property type="project" value="UniProtKB-UniRule"/>
</dbReference>
<dbReference type="Pfam" id="PF00005">
    <property type="entry name" value="ABC_tran"/>
    <property type="match status" value="1"/>
</dbReference>
<dbReference type="SMART" id="SM00382">
    <property type="entry name" value="AAA"/>
    <property type="match status" value="1"/>
</dbReference>
<name>A0A2X4XWH0_9GAMM</name>
<keyword evidence="7" id="KW-0472">Membrane</keyword>